<protein>
    <recommendedName>
        <fullName evidence="1">VWFD domain-containing protein</fullName>
    </recommendedName>
</protein>
<proteinExistence type="predicted"/>
<keyword evidence="3" id="KW-1185">Reference proteome</keyword>
<dbReference type="AlphaFoldDB" id="A0AAD5L5L4"/>
<gene>
    <name evidence="2" type="ORF">P43SY_011251</name>
</gene>
<organism evidence="2 3">
    <name type="scientific">Pythium insidiosum</name>
    <name type="common">Pythiosis disease agent</name>
    <dbReference type="NCBI Taxonomy" id="114742"/>
    <lineage>
        <taxon>Eukaryota</taxon>
        <taxon>Sar</taxon>
        <taxon>Stramenopiles</taxon>
        <taxon>Oomycota</taxon>
        <taxon>Peronosporomycetes</taxon>
        <taxon>Pythiales</taxon>
        <taxon>Pythiaceae</taxon>
        <taxon>Pythium</taxon>
    </lineage>
</organism>
<dbReference type="InterPro" id="IPR001846">
    <property type="entry name" value="VWF_type-D"/>
</dbReference>
<dbReference type="PROSITE" id="PS51233">
    <property type="entry name" value="VWFD"/>
    <property type="match status" value="1"/>
</dbReference>
<evidence type="ECO:0000259" key="1">
    <source>
        <dbReference type="PROSITE" id="PS51233"/>
    </source>
</evidence>
<evidence type="ECO:0000313" key="3">
    <source>
        <dbReference type="Proteomes" id="UP001209570"/>
    </source>
</evidence>
<dbReference type="EMBL" id="JAKCXM010004591">
    <property type="protein sequence ID" value="KAJ0389176.1"/>
    <property type="molecule type" value="Genomic_DNA"/>
</dbReference>
<accession>A0AAD5L5L4</accession>
<dbReference type="Proteomes" id="UP001209570">
    <property type="component" value="Unassembled WGS sequence"/>
</dbReference>
<evidence type="ECO:0000313" key="2">
    <source>
        <dbReference type="EMBL" id="KAJ0389176.1"/>
    </source>
</evidence>
<comment type="caution">
    <text evidence="2">The sequence shown here is derived from an EMBL/GenBank/DDBJ whole genome shotgun (WGS) entry which is preliminary data.</text>
</comment>
<name>A0AAD5L5L4_PYTIN</name>
<reference evidence="2" key="1">
    <citation type="submission" date="2021-12" db="EMBL/GenBank/DDBJ databases">
        <title>Prjna785345.</title>
        <authorList>
            <person name="Rujirawat T."/>
            <person name="Krajaejun T."/>
        </authorList>
    </citation>
    <scope>NUCLEOTIDE SEQUENCE</scope>
    <source>
        <strain evidence="2">Pi057C3</strain>
    </source>
</reference>
<sequence>MVVIQSDVFEDGKVTETTVKLADGHVGRNPGVDVKVRIPGVTCERDTFAFPANCAATTSFKTKCKPDGCLQKGADGSIVPVAATLDYKMQSAYVKTRPAEKQTLQRRQRLCGTCQGEGDPHIKNLDGAKFDFQTPGVTAVVCV</sequence>
<feature type="domain" description="VWFD" evidence="1">
    <location>
        <begin position="112"/>
        <end position="143"/>
    </location>
</feature>